<feature type="compositionally biased region" description="Basic and acidic residues" evidence="1">
    <location>
        <begin position="1"/>
        <end position="11"/>
    </location>
</feature>
<organism evidence="2 3">
    <name type="scientific">Hyphomicrobium denitrificans (strain ATCC 51888 / DSM 1869 / NCIMB 11706 / TK 0415)</name>
    <dbReference type="NCBI Taxonomy" id="582899"/>
    <lineage>
        <taxon>Bacteria</taxon>
        <taxon>Pseudomonadati</taxon>
        <taxon>Pseudomonadota</taxon>
        <taxon>Alphaproteobacteria</taxon>
        <taxon>Hyphomicrobiales</taxon>
        <taxon>Hyphomicrobiaceae</taxon>
        <taxon>Hyphomicrobium</taxon>
    </lineage>
</organism>
<dbReference type="RefSeq" id="WP_013215222.1">
    <property type="nucleotide sequence ID" value="NC_014313.1"/>
</dbReference>
<evidence type="ECO:0000313" key="3">
    <source>
        <dbReference type="Proteomes" id="UP000002033"/>
    </source>
</evidence>
<sequence>MEVSIRIEKPDTSPWPQWDDAQHENDMEFGDMVFELPHHTAPSNEDLVRPSSFDKWEAAIIERRWPNEQRYLELLRILATEPAYWINVIH</sequence>
<dbReference type="STRING" id="582899.Hden_1194"/>
<gene>
    <name evidence="2" type="ordered locus">Hden_1194</name>
</gene>
<name>D8JVW8_HYPDA</name>
<proteinExistence type="predicted"/>
<dbReference type="AlphaFoldDB" id="D8JVW8"/>
<dbReference type="HOGENOM" id="CLU_2436813_0_0_5"/>
<dbReference type="KEGG" id="hdn:Hden_1194"/>
<dbReference type="Proteomes" id="UP000002033">
    <property type="component" value="Chromosome"/>
</dbReference>
<evidence type="ECO:0000256" key="1">
    <source>
        <dbReference type="SAM" id="MobiDB-lite"/>
    </source>
</evidence>
<keyword evidence="3" id="KW-1185">Reference proteome</keyword>
<dbReference type="OrthoDB" id="8367946at2"/>
<accession>D8JVW8</accession>
<dbReference type="EMBL" id="CP002083">
    <property type="protein sequence ID" value="ADJ23007.1"/>
    <property type="molecule type" value="Genomic_DNA"/>
</dbReference>
<feature type="region of interest" description="Disordered" evidence="1">
    <location>
        <begin position="1"/>
        <end position="22"/>
    </location>
</feature>
<evidence type="ECO:0000313" key="2">
    <source>
        <dbReference type="EMBL" id="ADJ23007.1"/>
    </source>
</evidence>
<protein>
    <submittedName>
        <fullName evidence="2">Uncharacterized protein</fullName>
    </submittedName>
</protein>
<reference evidence="3" key="1">
    <citation type="journal article" date="2011" name="J. Bacteriol.">
        <title>Genome sequences of eight morphologically diverse alphaproteobacteria.</title>
        <authorList>
            <consortium name="US DOE Joint Genome Institute"/>
            <person name="Brown P.J."/>
            <person name="Kysela D.T."/>
            <person name="Buechlein A."/>
            <person name="Hemmerich C."/>
            <person name="Brun Y.V."/>
        </authorList>
    </citation>
    <scope>NUCLEOTIDE SEQUENCE [LARGE SCALE GENOMIC DNA]</scope>
    <source>
        <strain evidence="3">ATCC 51888 / DSM 1869 / NCIB 11706 / TK 0415</strain>
    </source>
</reference>